<gene>
    <name evidence="4" type="ORF">FHS12_003347</name>
</gene>
<keyword evidence="2" id="KW-0472">Membrane</keyword>
<evidence type="ECO:0000256" key="2">
    <source>
        <dbReference type="SAM" id="Phobius"/>
    </source>
</evidence>
<dbReference type="Proteomes" id="UP000577707">
    <property type="component" value="Unassembled WGS sequence"/>
</dbReference>
<evidence type="ECO:0000313" key="4">
    <source>
        <dbReference type="EMBL" id="MBB3090395.1"/>
    </source>
</evidence>
<comment type="caution">
    <text evidence="4">The sequence shown here is derived from an EMBL/GenBank/DDBJ whole genome shotgun (WGS) entry which is preliminary data.</text>
</comment>
<feature type="compositionally biased region" description="Basic and acidic residues" evidence="1">
    <location>
        <begin position="76"/>
        <end position="89"/>
    </location>
</feature>
<name>A0A7W5A6L2_9ACTN</name>
<dbReference type="PANTHER" id="PTHR34385:SF1">
    <property type="entry name" value="PEPTIDOGLYCAN L-ALANYL-D-GLUTAMATE ENDOPEPTIDASE CWLK"/>
    <property type="match status" value="1"/>
</dbReference>
<feature type="domain" description="D-alanyl-D-alanine carboxypeptidase-like core" evidence="3">
    <location>
        <begin position="408"/>
        <end position="524"/>
    </location>
</feature>
<dbReference type="EMBL" id="JACHXG010000006">
    <property type="protein sequence ID" value="MBB3090395.1"/>
    <property type="molecule type" value="Genomic_DNA"/>
</dbReference>
<evidence type="ECO:0000313" key="5">
    <source>
        <dbReference type="Proteomes" id="UP000577707"/>
    </source>
</evidence>
<dbReference type="SUPFAM" id="SSF55166">
    <property type="entry name" value="Hedgehog/DD-peptidase"/>
    <property type="match status" value="1"/>
</dbReference>
<feature type="compositionally biased region" description="Low complexity" evidence="1">
    <location>
        <begin position="15"/>
        <end position="26"/>
    </location>
</feature>
<dbReference type="Pfam" id="PF02557">
    <property type="entry name" value="VanY"/>
    <property type="match status" value="1"/>
</dbReference>
<dbReference type="CDD" id="cd14814">
    <property type="entry name" value="Peptidase_M15"/>
    <property type="match status" value="1"/>
</dbReference>
<dbReference type="Gene3D" id="3.30.1380.10">
    <property type="match status" value="1"/>
</dbReference>
<feature type="transmembrane region" description="Helical" evidence="2">
    <location>
        <begin position="152"/>
        <end position="170"/>
    </location>
</feature>
<dbReference type="InterPro" id="IPR052179">
    <property type="entry name" value="DD-CPase-like"/>
</dbReference>
<dbReference type="GO" id="GO:0006508">
    <property type="term" value="P:proteolysis"/>
    <property type="evidence" value="ECO:0007669"/>
    <property type="project" value="InterPro"/>
</dbReference>
<proteinExistence type="predicted"/>
<dbReference type="GO" id="GO:0008233">
    <property type="term" value="F:peptidase activity"/>
    <property type="evidence" value="ECO:0007669"/>
    <property type="project" value="InterPro"/>
</dbReference>
<dbReference type="InterPro" id="IPR009045">
    <property type="entry name" value="Zn_M74/Hedgehog-like"/>
</dbReference>
<dbReference type="RefSeq" id="WP_183547072.1">
    <property type="nucleotide sequence ID" value="NZ_BMQT01000014.1"/>
</dbReference>
<dbReference type="PANTHER" id="PTHR34385">
    <property type="entry name" value="D-ALANYL-D-ALANINE CARBOXYPEPTIDASE"/>
    <property type="match status" value="1"/>
</dbReference>
<feature type="region of interest" description="Disordered" evidence="1">
    <location>
        <begin position="286"/>
        <end position="307"/>
    </location>
</feature>
<feature type="compositionally biased region" description="Low complexity" evidence="1">
    <location>
        <begin position="107"/>
        <end position="124"/>
    </location>
</feature>
<keyword evidence="2" id="KW-0812">Transmembrane</keyword>
<evidence type="ECO:0000256" key="1">
    <source>
        <dbReference type="SAM" id="MobiDB-lite"/>
    </source>
</evidence>
<evidence type="ECO:0000259" key="3">
    <source>
        <dbReference type="Pfam" id="PF02557"/>
    </source>
</evidence>
<feature type="region of interest" description="Disordered" evidence="1">
    <location>
        <begin position="1"/>
        <end position="146"/>
    </location>
</feature>
<keyword evidence="5" id="KW-1185">Reference proteome</keyword>
<keyword evidence="2" id="KW-1133">Transmembrane helix</keyword>
<accession>A0A7W5A6L2</accession>
<reference evidence="4 5" key="1">
    <citation type="submission" date="2020-08" db="EMBL/GenBank/DDBJ databases">
        <title>Genomic Encyclopedia of Type Strains, Phase III (KMG-III): the genomes of soil and plant-associated and newly described type strains.</title>
        <authorList>
            <person name="Whitman W."/>
        </authorList>
    </citation>
    <scope>NUCLEOTIDE SEQUENCE [LARGE SCALE GENOMIC DNA]</scope>
    <source>
        <strain evidence="4 5">CECT 3302</strain>
    </source>
</reference>
<dbReference type="AlphaFoldDB" id="A0A7W5A6L2"/>
<sequence>MSDQQWPPRRPGEQRPPYRGQQPYPGSREPYPGQPGQPHPGQQRPHPGHHQPRPGERRYPVQQPYPAEQQAYGQRPHPEQHYPEQHYPDRPYPNQAYPDQPYPDQPYPNQAYPDQPYPDQAYPGQQPPARPNGYGPRPFGPEPPKKRRWPKILVGLLLLAVVGVGGYGAYDFYEQTQKWEQTTTDDVEGVGSDLSVAVASLRSVGWEVTAADIGTWLEQPGAYGDGLRMRTLRADPANNSFTVAGYRTWQDTYAKRDHTTVVCANITLAAGTKMPLSEAITACPDDVPKTAPDTPSNTGEATEAQAGGVTGHLAELAVKASEQRAAGASAGKLIEVAAPTKPVGDVRAESTGLVCAPGTKDLGEGEGYDAGKLIPVRLCAVEGLPNTGTESTKGDPYYIDGSEGLTVVNARISGAAAALVEKAEKQGVDLVAGSSFRTMKKQKALCREDATGGCPTGDYTLTAQPGHSSHQLGIAIDFEEPSATGGKTCATRASEPTSEVWSFLNKTALAFGLKQYSVEAWHWDAYGGKDRCAPM</sequence>
<protein>
    <recommendedName>
        <fullName evidence="3">D-alanyl-D-alanine carboxypeptidase-like core domain-containing protein</fullName>
    </recommendedName>
</protein>
<organism evidence="4 5">
    <name type="scientific">Nocardioides albus</name>
    <dbReference type="NCBI Taxonomy" id="1841"/>
    <lineage>
        <taxon>Bacteria</taxon>
        <taxon>Bacillati</taxon>
        <taxon>Actinomycetota</taxon>
        <taxon>Actinomycetes</taxon>
        <taxon>Propionibacteriales</taxon>
        <taxon>Nocardioidaceae</taxon>
        <taxon>Nocardioides</taxon>
    </lineage>
</organism>
<dbReference type="InterPro" id="IPR003709">
    <property type="entry name" value="VanY-like_core_dom"/>
</dbReference>